<dbReference type="AlphaFoldDB" id="A0AAN4ZHG5"/>
<dbReference type="EMBL" id="BTRK01000002">
    <property type="protein sequence ID" value="GMR38067.1"/>
    <property type="molecule type" value="Genomic_DNA"/>
</dbReference>
<evidence type="ECO:0000313" key="3">
    <source>
        <dbReference type="Proteomes" id="UP001328107"/>
    </source>
</evidence>
<keyword evidence="3" id="KW-1185">Reference proteome</keyword>
<organism evidence="2 3">
    <name type="scientific">Pristionchus mayeri</name>
    <dbReference type="NCBI Taxonomy" id="1317129"/>
    <lineage>
        <taxon>Eukaryota</taxon>
        <taxon>Metazoa</taxon>
        <taxon>Ecdysozoa</taxon>
        <taxon>Nematoda</taxon>
        <taxon>Chromadorea</taxon>
        <taxon>Rhabditida</taxon>
        <taxon>Rhabditina</taxon>
        <taxon>Diplogasteromorpha</taxon>
        <taxon>Diplogasteroidea</taxon>
        <taxon>Neodiplogasteridae</taxon>
        <taxon>Pristionchus</taxon>
    </lineage>
</organism>
<dbReference type="Proteomes" id="UP001328107">
    <property type="component" value="Unassembled WGS sequence"/>
</dbReference>
<reference evidence="3" key="1">
    <citation type="submission" date="2022-10" db="EMBL/GenBank/DDBJ databases">
        <title>Genome assembly of Pristionchus species.</title>
        <authorList>
            <person name="Yoshida K."/>
            <person name="Sommer R.J."/>
        </authorList>
    </citation>
    <scope>NUCLEOTIDE SEQUENCE [LARGE SCALE GENOMIC DNA]</scope>
    <source>
        <strain evidence="3">RS5460</strain>
    </source>
</reference>
<dbReference type="Pfam" id="PF10712">
    <property type="entry name" value="NAD-GH"/>
    <property type="match status" value="1"/>
</dbReference>
<evidence type="ECO:0000256" key="1">
    <source>
        <dbReference type="SAM" id="MobiDB-lite"/>
    </source>
</evidence>
<comment type="caution">
    <text evidence="2">The sequence shown here is derived from an EMBL/GenBank/DDBJ whole genome shotgun (WGS) entry which is preliminary data.</text>
</comment>
<proteinExistence type="predicted"/>
<protein>
    <submittedName>
        <fullName evidence="2">Uncharacterized protein</fullName>
    </submittedName>
</protein>
<name>A0AAN4ZHG5_9BILA</name>
<evidence type="ECO:0000313" key="2">
    <source>
        <dbReference type="EMBL" id="GMR38067.1"/>
    </source>
</evidence>
<sequence length="107" mass="10905">MGVSSSGLDLEDAVLDGEDGHVEGSSSEIEDEHVTLSAVLLVETVSDGGCRGFVNDSEHVEASDGTGVLGGLTLGVVEVGGDSYDGVLDGRSEKGLSDLLHLDEHHG</sequence>
<dbReference type="InterPro" id="IPR019651">
    <property type="entry name" value="Glutamate_DH_NAD-spec"/>
</dbReference>
<gene>
    <name evidence="2" type="ORF">PMAYCL1PPCAC_08261</name>
</gene>
<feature type="region of interest" description="Disordered" evidence="1">
    <location>
        <begin position="1"/>
        <end position="29"/>
    </location>
</feature>
<accession>A0AAN4ZHG5</accession>